<gene>
    <name evidence="7" type="ORF">GRH90_02155</name>
</gene>
<keyword evidence="8" id="KW-1185">Reference proteome</keyword>
<keyword evidence="5 7" id="KW-0503">Monooxygenase</keyword>
<reference evidence="7 8" key="1">
    <citation type="submission" date="2019-12" db="EMBL/GenBank/DDBJ databases">
        <authorList>
            <person name="Lee S.D."/>
        </authorList>
    </citation>
    <scope>NUCLEOTIDE SEQUENCE [LARGE SCALE GENOMIC DNA]</scope>
    <source>
        <strain evidence="7 8">SAP-6</strain>
    </source>
</reference>
<dbReference type="InterPro" id="IPR050493">
    <property type="entry name" value="FAD-dep_Monooxygenase_BioMet"/>
</dbReference>
<dbReference type="InterPro" id="IPR036188">
    <property type="entry name" value="FAD/NAD-bd_sf"/>
</dbReference>
<feature type="domain" description="FAD-binding" evidence="6">
    <location>
        <begin position="7"/>
        <end position="343"/>
    </location>
</feature>
<reference evidence="7 8" key="2">
    <citation type="submission" date="2020-02" db="EMBL/GenBank/DDBJ databases">
        <title>The new genus of Enterobacteriales.</title>
        <authorList>
            <person name="Kim I.S."/>
        </authorList>
    </citation>
    <scope>NUCLEOTIDE SEQUENCE [LARGE SCALE GENOMIC DNA]</scope>
    <source>
        <strain evidence="7 8">SAP-6</strain>
    </source>
</reference>
<comment type="caution">
    <text evidence="7">The sequence shown here is derived from an EMBL/GenBank/DDBJ whole genome shotgun (WGS) entry which is preliminary data.</text>
</comment>
<dbReference type="Pfam" id="PF01494">
    <property type="entry name" value="FAD_binding_3"/>
    <property type="match status" value="1"/>
</dbReference>
<evidence type="ECO:0000256" key="5">
    <source>
        <dbReference type="ARBA" id="ARBA00023033"/>
    </source>
</evidence>
<name>A0A845SDU4_9GAMM</name>
<dbReference type="GO" id="GO:0071949">
    <property type="term" value="F:FAD binding"/>
    <property type="evidence" value="ECO:0007669"/>
    <property type="project" value="InterPro"/>
</dbReference>
<dbReference type="GO" id="GO:0004497">
    <property type="term" value="F:monooxygenase activity"/>
    <property type="evidence" value="ECO:0007669"/>
    <property type="project" value="UniProtKB-KW"/>
</dbReference>
<accession>A0A845SDU4</accession>
<keyword evidence="3" id="KW-0274">FAD</keyword>
<dbReference type="PANTHER" id="PTHR13789:SF318">
    <property type="entry name" value="GERANYLGERANYL DIPHOSPHATE REDUCTASE"/>
    <property type="match status" value="1"/>
</dbReference>
<sequence>MNRKLRIGVIGGGIGGAALTASLQQRGMEAHLFERTAAYKEVGAGVQMTPNAVKILKALGLGDELQRLGYLPQAIVGRNWRTGREKFRTPLSDACPQLFGAEFYHLHRADLLAMLVGLVDPRHITHNARCMAVLNQDEAAVARFDDGQEFEADVIVGADGVHSVVRDALFGGDAPRFTGHICWRASIPLGERPDFISPVSAVWLGPNGHVVTYAISGGRLLNIVAVSEAADWQESSWHLPSNRDELMRTFSGWHPELLRILSCAQNVLKWGLFDRDPMRHWSRGRITLLGDAAHPMLPFLAQGAAMAMEDGYVLACVLAANAGDIPEALRLYEAERLPRTSRVQLTARERGKIYHLPTPWQQFRRDFSYKLKAMMNPNASGLEANWVFSYDATAFRPPDGAATRGEPSEETRPIPG</sequence>
<dbReference type="EMBL" id="WUBS01000001">
    <property type="protein sequence ID" value="NDL61572.1"/>
    <property type="molecule type" value="Genomic_DNA"/>
</dbReference>
<dbReference type="PANTHER" id="PTHR13789">
    <property type="entry name" value="MONOOXYGENASE"/>
    <property type="match status" value="1"/>
</dbReference>
<keyword evidence="2" id="KW-0285">Flavoprotein</keyword>
<evidence type="ECO:0000256" key="2">
    <source>
        <dbReference type="ARBA" id="ARBA00022630"/>
    </source>
</evidence>
<dbReference type="RefSeq" id="WP_162364236.1">
    <property type="nucleotide sequence ID" value="NZ_WUBS01000001.1"/>
</dbReference>
<dbReference type="SUPFAM" id="SSF51905">
    <property type="entry name" value="FAD/NAD(P)-binding domain"/>
    <property type="match status" value="1"/>
</dbReference>
<organism evidence="7 8">
    <name type="scientific">Acerihabitans arboris</name>
    <dbReference type="NCBI Taxonomy" id="2691583"/>
    <lineage>
        <taxon>Bacteria</taxon>
        <taxon>Pseudomonadati</taxon>
        <taxon>Pseudomonadota</taxon>
        <taxon>Gammaproteobacteria</taxon>
        <taxon>Enterobacterales</taxon>
        <taxon>Pectobacteriaceae</taxon>
        <taxon>Acerihabitans</taxon>
    </lineage>
</organism>
<dbReference type="Gene3D" id="3.50.50.60">
    <property type="entry name" value="FAD/NAD(P)-binding domain"/>
    <property type="match status" value="1"/>
</dbReference>
<comment type="cofactor">
    <cofactor evidence="1">
        <name>FAD</name>
        <dbReference type="ChEBI" id="CHEBI:57692"/>
    </cofactor>
</comment>
<protein>
    <submittedName>
        <fullName evidence="7">Salicylate 1-monooxygenase</fullName>
    </submittedName>
</protein>
<evidence type="ECO:0000256" key="3">
    <source>
        <dbReference type="ARBA" id="ARBA00022827"/>
    </source>
</evidence>
<dbReference type="Proteomes" id="UP000461443">
    <property type="component" value="Unassembled WGS sequence"/>
</dbReference>
<dbReference type="PRINTS" id="PR00420">
    <property type="entry name" value="RNGMNOXGNASE"/>
</dbReference>
<dbReference type="SUPFAM" id="SSF54373">
    <property type="entry name" value="FAD-linked reductases, C-terminal domain"/>
    <property type="match status" value="1"/>
</dbReference>
<keyword evidence="4" id="KW-0560">Oxidoreductase</keyword>
<evidence type="ECO:0000313" key="7">
    <source>
        <dbReference type="EMBL" id="NDL61572.1"/>
    </source>
</evidence>
<dbReference type="AlphaFoldDB" id="A0A845SDU4"/>
<dbReference type="InterPro" id="IPR002938">
    <property type="entry name" value="FAD-bd"/>
</dbReference>
<evidence type="ECO:0000313" key="8">
    <source>
        <dbReference type="Proteomes" id="UP000461443"/>
    </source>
</evidence>
<evidence type="ECO:0000259" key="6">
    <source>
        <dbReference type="Pfam" id="PF01494"/>
    </source>
</evidence>
<proteinExistence type="predicted"/>
<evidence type="ECO:0000256" key="4">
    <source>
        <dbReference type="ARBA" id="ARBA00023002"/>
    </source>
</evidence>
<evidence type="ECO:0000256" key="1">
    <source>
        <dbReference type="ARBA" id="ARBA00001974"/>
    </source>
</evidence>